<gene>
    <name evidence="1" type="ORF">GCM10011339_41530</name>
</gene>
<keyword evidence="2" id="KW-1185">Reference proteome</keyword>
<comment type="caution">
    <text evidence="1">The sequence shown here is derived from an EMBL/GenBank/DDBJ whole genome shotgun (WGS) entry which is preliminary data.</text>
</comment>
<proteinExistence type="predicted"/>
<protein>
    <submittedName>
        <fullName evidence="1">Uncharacterized protein</fullName>
    </submittedName>
</protein>
<sequence length="155" mass="18776">MKMDVKKIDNLWRFLSIKNNLPVKLELDHHVSYKFLKGNIQVTHQLNPKLWQESALHISEKLFQEKSVQHRFHHKKKRFGIHSEITSTHVQIFFPRELLQLKTQYEMDIQKDRHGNYQISLSPFLPKNIYQILDCVNFVCREMWKKNFFSEGIRN</sequence>
<dbReference type="RefSeq" id="WP_229683535.1">
    <property type="nucleotide sequence ID" value="NZ_BMIU01000030.1"/>
</dbReference>
<dbReference type="Proteomes" id="UP000647339">
    <property type="component" value="Unassembled WGS sequence"/>
</dbReference>
<evidence type="ECO:0000313" key="2">
    <source>
        <dbReference type="Proteomes" id="UP000647339"/>
    </source>
</evidence>
<dbReference type="EMBL" id="BMIU01000030">
    <property type="protein sequence ID" value="GGF48622.1"/>
    <property type="molecule type" value="Genomic_DNA"/>
</dbReference>
<organism evidence="1 2">
    <name type="scientific">Echinicola rosea</name>
    <dbReference type="NCBI Taxonomy" id="1807691"/>
    <lineage>
        <taxon>Bacteria</taxon>
        <taxon>Pseudomonadati</taxon>
        <taxon>Bacteroidota</taxon>
        <taxon>Cytophagia</taxon>
        <taxon>Cytophagales</taxon>
        <taxon>Cyclobacteriaceae</taxon>
        <taxon>Echinicola</taxon>
    </lineage>
</organism>
<accession>A0ABQ1VAU9</accession>
<reference evidence="2" key="1">
    <citation type="journal article" date="2019" name="Int. J. Syst. Evol. Microbiol.">
        <title>The Global Catalogue of Microorganisms (GCM) 10K type strain sequencing project: providing services to taxonomists for standard genome sequencing and annotation.</title>
        <authorList>
            <consortium name="The Broad Institute Genomics Platform"/>
            <consortium name="The Broad Institute Genome Sequencing Center for Infectious Disease"/>
            <person name="Wu L."/>
            <person name="Ma J."/>
        </authorList>
    </citation>
    <scope>NUCLEOTIDE SEQUENCE [LARGE SCALE GENOMIC DNA]</scope>
    <source>
        <strain evidence="2">CGMCC 1.15407</strain>
    </source>
</reference>
<evidence type="ECO:0000313" key="1">
    <source>
        <dbReference type="EMBL" id="GGF48622.1"/>
    </source>
</evidence>
<name>A0ABQ1VAU9_9BACT</name>